<evidence type="ECO:0000313" key="4">
    <source>
        <dbReference type="EMBL" id="MFC5155939.1"/>
    </source>
</evidence>
<organism evidence="4 5">
    <name type="scientific">Streptomyces amakusaensis</name>
    <dbReference type="NCBI Taxonomy" id="67271"/>
    <lineage>
        <taxon>Bacteria</taxon>
        <taxon>Bacillati</taxon>
        <taxon>Actinomycetota</taxon>
        <taxon>Actinomycetes</taxon>
        <taxon>Kitasatosporales</taxon>
        <taxon>Streptomycetaceae</taxon>
        <taxon>Streptomyces</taxon>
    </lineage>
</organism>
<dbReference type="InterPro" id="IPR000092">
    <property type="entry name" value="Polyprenyl_synt"/>
</dbReference>
<keyword evidence="5" id="KW-1185">Reference proteome</keyword>
<dbReference type="SFLD" id="SFLDS00005">
    <property type="entry name" value="Isoprenoid_Synthase_Type_I"/>
    <property type="match status" value="1"/>
</dbReference>
<evidence type="ECO:0000256" key="2">
    <source>
        <dbReference type="ARBA" id="ARBA00022842"/>
    </source>
</evidence>
<proteinExistence type="inferred from homology"/>
<dbReference type="PANTHER" id="PTHR12001">
    <property type="entry name" value="GERANYLGERANYL PYROPHOSPHATE SYNTHASE"/>
    <property type="match status" value="1"/>
</dbReference>
<dbReference type="PANTHER" id="PTHR12001:SF86">
    <property type="entry name" value="GERANYLGERANYL DIPHOSPHATE SYNTHASE"/>
    <property type="match status" value="1"/>
</dbReference>
<name>A0ABW0AVC5_9ACTN</name>
<dbReference type="InterPro" id="IPR008949">
    <property type="entry name" value="Isoprenoid_synthase_dom_sf"/>
</dbReference>
<dbReference type="EMBL" id="JBHSKP010000027">
    <property type="protein sequence ID" value="MFC5155939.1"/>
    <property type="molecule type" value="Genomic_DNA"/>
</dbReference>
<dbReference type="EC" id="2.5.1.-" evidence="4"/>
<dbReference type="SUPFAM" id="SSF48576">
    <property type="entry name" value="Terpenoid synthases"/>
    <property type="match status" value="1"/>
</dbReference>
<keyword evidence="1" id="KW-0479">Metal-binding</keyword>
<dbReference type="Gene3D" id="1.10.600.10">
    <property type="entry name" value="Farnesyl Diphosphate Synthase"/>
    <property type="match status" value="1"/>
</dbReference>
<dbReference type="PROSITE" id="PS00444">
    <property type="entry name" value="POLYPRENYL_SYNTHASE_2"/>
    <property type="match status" value="1"/>
</dbReference>
<keyword evidence="3 4" id="KW-0808">Transferase</keyword>
<accession>A0ABW0AVC5</accession>
<dbReference type="PROSITE" id="PS00723">
    <property type="entry name" value="POLYPRENYL_SYNTHASE_1"/>
    <property type="match status" value="1"/>
</dbReference>
<evidence type="ECO:0000256" key="1">
    <source>
        <dbReference type="ARBA" id="ARBA00022723"/>
    </source>
</evidence>
<dbReference type="Pfam" id="PF00348">
    <property type="entry name" value="polyprenyl_synt"/>
    <property type="match status" value="1"/>
</dbReference>
<dbReference type="InterPro" id="IPR033749">
    <property type="entry name" value="Polyprenyl_synt_CS"/>
</dbReference>
<comment type="caution">
    <text evidence="4">The sequence shown here is derived from an EMBL/GenBank/DDBJ whole genome shotgun (WGS) entry which is preliminary data.</text>
</comment>
<dbReference type="RefSeq" id="WP_344484460.1">
    <property type="nucleotide sequence ID" value="NZ_BAAASB010000024.1"/>
</dbReference>
<dbReference type="GO" id="GO:0016740">
    <property type="term" value="F:transferase activity"/>
    <property type="evidence" value="ECO:0007669"/>
    <property type="project" value="UniProtKB-KW"/>
</dbReference>
<protein>
    <submittedName>
        <fullName evidence="4">Polyprenyl synthetase family protein</fullName>
        <ecNumber evidence="4">2.5.1.-</ecNumber>
    </submittedName>
</protein>
<reference evidence="5" key="1">
    <citation type="journal article" date="2019" name="Int. J. Syst. Evol. Microbiol.">
        <title>The Global Catalogue of Microorganisms (GCM) 10K type strain sequencing project: providing services to taxonomists for standard genome sequencing and annotation.</title>
        <authorList>
            <consortium name="The Broad Institute Genomics Platform"/>
            <consortium name="The Broad Institute Genome Sequencing Center for Infectious Disease"/>
            <person name="Wu L."/>
            <person name="Ma J."/>
        </authorList>
    </citation>
    <scope>NUCLEOTIDE SEQUENCE [LARGE SCALE GENOMIC DNA]</scope>
    <source>
        <strain evidence="5">PCU 266</strain>
    </source>
</reference>
<gene>
    <name evidence="4" type="ORF">ACFPRH_29930</name>
</gene>
<evidence type="ECO:0000313" key="5">
    <source>
        <dbReference type="Proteomes" id="UP001596160"/>
    </source>
</evidence>
<keyword evidence="2" id="KW-0460">Magnesium</keyword>
<comment type="similarity">
    <text evidence="3">Belongs to the FPP/GGPP synthase family.</text>
</comment>
<evidence type="ECO:0000256" key="3">
    <source>
        <dbReference type="RuleBase" id="RU004466"/>
    </source>
</evidence>
<dbReference type="Proteomes" id="UP001596160">
    <property type="component" value="Unassembled WGS sequence"/>
</dbReference>
<sequence length="378" mass="39338">MTIPPATPSARVPRLLAEARHRTDAVIVPLLERVHPLHARVLAYQWGLWDARARPLPQDGRGRGKGLRSALVFASARATGRPGTDSLVPAGAAAVELLHTLSLLHDDVMDGDEVRRGRPAAWRVFGPAAVEEAVRALTPHAVELLFDTVPADTVPTGVAVGSGGLPPPRDPEALRAPARAAAVLGDALVRLAQGQALDLALEREPSPGTAVTLRVHADKTGSLFACACALGAAPAAAADLAAFGEQLGIAFQIVDDILGIWGDPAVTGKPAAADLSTSKKSYPVAVALALTGPDPDRSGDGVPRRLPDLYALLGPWTPAQTDEARRLLDRSGARALSQEAARSHEQAALTALARACPPNEEAGEDLRALAAFAVGRSY</sequence>